<reference evidence="1 2" key="1">
    <citation type="journal article" date="2015" name="Stand. Genomic Sci.">
        <title>Genomic Encyclopedia of Bacterial and Archaeal Type Strains, Phase III: the genomes of soil and plant-associated and newly described type strains.</title>
        <authorList>
            <person name="Whitman W.B."/>
            <person name="Woyke T."/>
            <person name="Klenk H.P."/>
            <person name="Zhou Y."/>
            <person name="Lilburn T.G."/>
            <person name="Beck B.J."/>
            <person name="De Vos P."/>
            <person name="Vandamme P."/>
            <person name="Eisen J.A."/>
            <person name="Garrity G."/>
            <person name="Hugenholtz P."/>
            <person name="Kyrpides N.C."/>
        </authorList>
    </citation>
    <scope>NUCLEOTIDE SEQUENCE [LARGE SCALE GENOMIC DNA]</scope>
    <source>
        <strain evidence="1 2">VKM Ac-2538</strain>
    </source>
</reference>
<dbReference type="RefSeq" id="WP_132191268.1">
    <property type="nucleotide sequence ID" value="NZ_SLWM01000010.1"/>
</dbReference>
<proteinExistence type="predicted"/>
<dbReference type="EMBL" id="SLWM01000010">
    <property type="protein sequence ID" value="TCO19519.1"/>
    <property type="molecule type" value="Genomic_DNA"/>
</dbReference>
<keyword evidence="2" id="KW-1185">Reference proteome</keyword>
<name>A0ABY2BGK2_9ACTN</name>
<accession>A0ABY2BGK2</accession>
<evidence type="ECO:0000313" key="2">
    <source>
        <dbReference type="Proteomes" id="UP000295818"/>
    </source>
</evidence>
<sequence length="298" mass="33111">MTKTPFDPRQVLDLVEDLLPVLLPDADLDPAGPLVKLHWSRGGLSSSAEVGLVELIDRCREQPNHLWPRTVDEWLHGVVEEIGVATDEHLYGDVAARQRATLRPTGWAAATGGVLADLTVPFGRYFEIVFGIQSGSDWRRLTQVRRVMHGLHLPDRPSGLDLTLDGLTGLTFQPVDGVPWSVLHRPGDPTVGMALVDHERLLPKVGAGRGALLAVPASDLLAVCRVDRRDDMQRRADEFARWVYQVHLNAEDPCTAGVFWLVGDLLAELPVDPLHSPAVLLPKPLQTPVWRRWSRLRR</sequence>
<comment type="caution">
    <text evidence="1">The sequence shown here is derived from an EMBL/GenBank/DDBJ whole genome shotgun (WGS) entry which is preliminary data.</text>
</comment>
<dbReference type="Proteomes" id="UP000295818">
    <property type="component" value="Unassembled WGS sequence"/>
</dbReference>
<organism evidence="1 2">
    <name type="scientific">Kribbella orskensis</name>
    <dbReference type="NCBI Taxonomy" id="2512216"/>
    <lineage>
        <taxon>Bacteria</taxon>
        <taxon>Bacillati</taxon>
        <taxon>Actinomycetota</taxon>
        <taxon>Actinomycetes</taxon>
        <taxon>Propionibacteriales</taxon>
        <taxon>Kribbellaceae</taxon>
        <taxon>Kribbella</taxon>
    </lineage>
</organism>
<gene>
    <name evidence="1" type="ORF">EV644_110167</name>
</gene>
<evidence type="ECO:0000313" key="1">
    <source>
        <dbReference type="EMBL" id="TCO19519.1"/>
    </source>
</evidence>
<protein>
    <submittedName>
        <fullName evidence="1">Uncharacterized protein</fullName>
    </submittedName>
</protein>